<evidence type="ECO:0000259" key="2">
    <source>
        <dbReference type="Pfam" id="PF07331"/>
    </source>
</evidence>
<protein>
    <submittedName>
        <fullName evidence="3">Tripartite tricarboxylate transporter TctB family protein</fullName>
    </submittedName>
</protein>
<accession>A0ABW9AI06</accession>
<organism evidence="3 4">
    <name type="scientific">Paraburkholderia dipogonis</name>
    <dbReference type="NCBI Taxonomy" id="1211383"/>
    <lineage>
        <taxon>Bacteria</taxon>
        <taxon>Pseudomonadati</taxon>
        <taxon>Pseudomonadota</taxon>
        <taxon>Betaproteobacteria</taxon>
        <taxon>Burkholderiales</taxon>
        <taxon>Burkholderiaceae</taxon>
        <taxon>Paraburkholderia</taxon>
    </lineage>
</organism>
<keyword evidence="4" id="KW-1185">Reference proteome</keyword>
<gene>
    <name evidence="3" type="ORF">PQR57_02325</name>
</gene>
<keyword evidence="1" id="KW-0472">Membrane</keyword>
<evidence type="ECO:0000313" key="3">
    <source>
        <dbReference type="EMBL" id="MFL9999847.1"/>
    </source>
</evidence>
<dbReference type="InterPro" id="IPR009936">
    <property type="entry name" value="DUF1468"/>
</dbReference>
<dbReference type="Proteomes" id="UP001629230">
    <property type="component" value="Unassembled WGS sequence"/>
</dbReference>
<feature type="transmembrane region" description="Helical" evidence="1">
    <location>
        <begin position="66"/>
        <end position="99"/>
    </location>
</feature>
<reference evidence="3 4" key="1">
    <citation type="journal article" date="2024" name="Chem. Sci.">
        <title>Discovery of megapolipeptins by genome mining of a Burkholderiales bacteria collection.</title>
        <authorList>
            <person name="Paulo B.S."/>
            <person name="Recchia M.J.J."/>
            <person name="Lee S."/>
            <person name="Fergusson C.H."/>
            <person name="Romanowski S.B."/>
            <person name="Hernandez A."/>
            <person name="Krull N."/>
            <person name="Liu D.Y."/>
            <person name="Cavanagh H."/>
            <person name="Bos A."/>
            <person name="Gray C.A."/>
            <person name="Murphy B.T."/>
            <person name="Linington R.G."/>
            <person name="Eustaquio A.S."/>
        </authorList>
    </citation>
    <scope>NUCLEOTIDE SEQUENCE [LARGE SCALE GENOMIC DNA]</scope>
    <source>
        <strain evidence="3 4">RL17-350-BIC-A</strain>
    </source>
</reference>
<sequence>MLVLGLGSIYAGLGYNVGSLSHMGSGFFPVAVGTVLVLCGLAIAFSAKAPDPHATAQPALRPEWRAWCCIVMGIAAFVVLGRYGGLLPATFAIVFISALGDRDNTWVSALILAAAMCAICTVVFWWALKLQFPLLSWG</sequence>
<comment type="caution">
    <text evidence="3">The sequence shown here is derived from an EMBL/GenBank/DDBJ whole genome shotgun (WGS) entry which is preliminary data.</text>
</comment>
<keyword evidence="1" id="KW-1133">Transmembrane helix</keyword>
<feature type="domain" description="DUF1468" evidence="2">
    <location>
        <begin position="3"/>
        <end position="133"/>
    </location>
</feature>
<dbReference type="RefSeq" id="WP_408175384.1">
    <property type="nucleotide sequence ID" value="NZ_JAQQEZ010000001.1"/>
</dbReference>
<proteinExistence type="predicted"/>
<evidence type="ECO:0000256" key="1">
    <source>
        <dbReference type="SAM" id="Phobius"/>
    </source>
</evidence>
<dbReference type="EMBL" id="JAQQEZ010000001">
    <property type="protein sequence ID" value="MFL9999847.1"/>
    <property type="molecule type" value="Genomic_DNA"/>
</dbReference>
<evidence type="ECO:0000313" key="4">
    <source>
        <dbReference type="Proteomes" id="UP001629230"/>
    </source>
</evidence>
<keyword evidence="1" id="KW-0812">Transmembrane</keyword>
<feature type="transmembrane region" description="Helical" evidence="1">
    <location>
        <begin position="105"/>
        <end position="128"/>
    </location>
</feature>
<name>A0ABW9AI06_9BURK</name>
<feature type="transmembrane region" description="Helical" evidence="1">
    <location>
        <begin position="26"/>
        <end position="45"/>
    </location>
</feature>
<dbReference type="Pfam" id="PF07331">
    <property type="entry name" value="TctB"/>
    <property type="match status" value="1"/>
</dbReference>